<dbReference type="SUPFAM" id="SSF52540">
    <property type="entry name" value="P-loop containing nucleoside triphosphate hydrolases"/>
    <property type="match status" value="1"/>
</dbReference>
<name>A0ABR3F9E9_9AGAR</name>
<dbReference type="PANTHER" id="PTHR10039">
    <property type="entry name" value="AMELOGENIN"/>
    <property type="match status" value="1"/>
</dbReference>
<keyword evidence="1" id="KW-0677">Repeat</keyword>
<evidence type="ECO:0000313" key="4">
    <source>
        <dbReference type="EMBL" id="KAL0571933.1"/>
    </source>
</evidence>
<dbReference type="Proteomes" id="UP001465976">
    <property type="component" value="Unassembled WGS sequence"/>
</dbReference>
<proteinExistence type="predicted"/>
<feature type="region of interest" description="Disordered" evidence="2">
    <location>
        <begin position="1"/>
        <end position="27"/>
    </location>
</feature>
<accession>A0ABR3F9E9</accession>
<comment type="caution">
    <text evidence="4">The sequence shown here is derived from an EMBL/GenBank/DDBJ whole genome shotgun (WGS) entry which is preliminary data.</text>
</comment>
<reference evidence="4 5" key="1">
    <citation type="submission" date="2024-02" db="EMBL/GenBank/DDBJ databases">
        <title>A draft genome for the cacao thread blight pathogen Marasmius crinis-equi.</title>
        <authorList>
            <person name="Cohen S.P."/>
            <person name="Baruah I.K."/>
            <person name="Amoako-Attah I."/>
            <person name="Bukari Y."/>
            <person name="Meinhardt L.W."/>
            <person name="Bailey B.A."/>
        </authorList>
    </citation>
    <scope>NUCLEOTIDE SEQUENCE [LARGE SCALE GENOMIC DNA]</scope>
    <source>
        <strain evidence="4 5">GH-76</strain>
    </source>
</reference>
<gene>
    <name evidence="4" type="ORF">V5O48_010023</name>
</gene>
<protein>
    <recommendedName>
        <fullName evidence="3">Nephrocystin 3-like N-terminal domain-containing protein</fullName>
    </recommendedName>
</protein>
<keyword evidence="5" id="KW-1185">Reference proteome</keyword>
<dbReference type="InterPro" id="IPR056884">
    <property type="entry name" value="NPHP3-like_N"/>
</dbReference>
<dbReference type="Gene3D" id="3.40.50.300">
    <property type="entry name" value="P-loop containing nucleotide triphosphate hydrolases"/>
    <property type="match status" value="1"/>
</dbReference>
<organism evidence="4 5">
    <name type="scientific">Marasmius crinis-equi</name>
    <dbReference type="NCBI Taxonomy" id="585013"/>
    <lineage>
        <taxon>Eukaryota</taxon>
        <taxon>Fungi</taxon>
        <taxon>Dikarya</taxon>
        <taxon>Basidiomycota</taxon>
        <taxon>Agaricomycotina</taxon>
        <taxon>Agaricomycetes</taxon>
        <taxon>Agaricomycetidae</taxon>
        <taxon>Agaricales</taxon>
        <taxon>Marasmiineae</taxon>
        <taxon>Marasmiaceae</taxon>
        <taxon>Marasmius</taxon>
    </lineage>
</organism>
<dbReference type="PANTHER" id="PTHR10039:SF14">
    <property type="entry name" value="NACHT DOMAIN-CONTAINING PROTEIN"/>
    <property type="match status" value="1"/>
</dbReference>
<evidence type="ECO:0000256" key="1">
    <source>
        <dbReference type="ARBA" id="ARBA00022737"/>
    </source>
</evidence>
<evidence type="ECO:0000313" key="5">
    <source>
        <dbReference type="Proteomes" id="UP001465976"/>
    </source>
</evidence>
<sequence length="788" mass="90326">MQNVHSGFGPQNNNTGSGRQYNNNGPGWQNINYGGDQHFGVEIDSRKALWDRIGHVGFSHNAEQQCSRGECSKGTREEVLRIIHGWRVRDGWESPICWLAGAAGVGKTSIAMTVAKSCETNGLLESFFFFRSDPDRNHPSVLMLAIAHGLAVTNDLVREEINNRIKANWSILGARFEEQFKELVLQPIARSCARAADDTFVFQEPSLIIIDGLDECGDEETQLRILSTISSAYQEYPHFPLRFLISSRPEAWIREAFSNEPLCETTEVIILDKKFNPTRDIRRYYTHQFQDIRSSSRYRDVPFPDPWPSERDLHGLVWRSDGQFAHASTTVRFIKLPFSNPLKQLRLILDNNPIPRPSKSPFQTLDSLYHIILSSHPDRNQMLPILAAIVVIPRGVAIKPSPLFIELLLGLDPGDVSLTLRALHSVLDIRGRNDGITVFHTSFTDYLFDQRRSGDFYIDASAQHDFLAQQWLSGLSSSRIRGYNFSHVDKSHFHAFLSRWHDFCGSLRGTPTPQLLESLRNLDHSALFFSSLRSMLEKPWGVTVTEAGHSNEFSVSKDDHVWREKGYEWVETWLKTDDDPVDRNIIKRFRDHPKCFLFRVSGKFNCGDIHQIFSIIREPEYKLEYKAAECEVSLRESYDSILIMECYCHRSRTCSEPTPTHPLHGLYQGACLQTVRNLVSDLLSIDLSWRWSSNNEELYRIFAEMLDNSLLQHCAFEPELFDLCTTFFSYARGCASFYTTAGVAYSVSTRNSLKEWLETCPKPYAREAKALKYQLDLFFALKTKRDSD</sequence>
<dbReference type="InterPro" id="IPR027417">
    <property type="entry name" value="P-loop_NTPase"/>
</dbReference>
<evidence type="ECO:0000256" key="2">
    <source>
        <dbReference type="SAM" id="MobiDB-lite"/>
    </source>
</evidence>
<dbReference type="EMBL" id="JBAHYK010000694">
    <property type="protein sequence ID" value="KAL0571933.1"/>
    <property type="molecule type" value="Genomic_DNA"/>
</dbReference>
<evidence type="ECO:0000259" key="3">
    <source>
        <dbReference type="Pfam" id="PF24883"/>
    </source>
</evidence>
<feature type="domain" description="Nephrocystin 3-like N-terminal" evidence="3">
    <location>
        <begin position="89"/>
        <end position="248"/>
    </location>
</feature>
<dbReference type="Pfam" id="PF24883">
    <property type="entry name" value="NPHP3_N"/>
    <property type="match status" value="1"/>
</dbReference>